<dbReference type="AlphaFoldDB" id="A0A0S7C0M2"/>
<protein>
    <submittedName>
        <fullName evidence="1">Uncharacterized protein</fullName>
    </submittedName>
</protein>
<proteinExistence type="predicted"/>
<sequence>MSLCKEIREAAMDVFEKSLQLLDDYFVNTDPSVVEEQLAKIDSLHVDGPAPDEYFAEFTLGYPCEAWFQTNETVFQTLNYEVKDLSFLSESFNLLNKPICKQQFNSNLAEEFGQQDNIYKAA</sequence>
<dbReference type="EMBL" id="DF968182">
    <property type="protein sequence ID" value="GAP42371.1"/>
    <property type="molecule type" value="Genomic_DNA"/>
</dbReference>
<gene>
    <name evidence="1" type="ORF">TBC1_11500</name>
</gene>
<evidence type="ECO:0000313" key="2">
    <source>
        <dbReference type="Proteomes" id="UP000053091"/>
    </source>
</evidence>
<evidence type="ECO:0000313" key="1">
    <source>
        <dbReference type="EMBL" id="GAP42371.1"/>
    </source>
</evidence>
<dbReference type="Proteomes" id="UP000053091">
    <property type="component" value="Unassembled WGS sequence"/>
</dbReference>
<reference evidence="1" key="1">
    <citation type="journal article" date="2015" name="Genome Announc.">
        <title>Draft Genome Sequence of Bacteroidales Strain TBC1, a Novel Isolate from a Methanogenic Wastewater Treatment System.</title>
        <authorList>
            <person name="Tourlousse D.M."/>
            <person name="Matsuura N."/>
            <person name="Sun L."/>
            <person name="Toyonaga M."/>
            <person name="Kuroda K."/>
            <person name="Ohashi A."/>
            <person name="Cruz R."/>
            <person name="Yamaguchi T."/>
            <person name="Sekiguchi Y."/>
        </authorList>
    </citation>
    <scope>NUCLEOTIDE SEQUENCE [LARGE SCALE GENOMIC DNA]</scope>
    <source>
        <strain evidence="1">TBC1</strain>
    </source>
</reference>
<name>A0A0S7C0M2_9BACT</name>
<dbReference type="STRING" id="1678841.TBC1_11500"/>
<dbReference type="RefSeq" id="WP_062038001.1">
    <property type="nucleotide sequence ID" value="NZ_DF968182.1"/>
</dbReference>
<accession>A0A0S7C0M2</accession>
<keyword evidence="2" id="KW-1185">Reference proteome</keyword>
<organism evidence="1">
    <name type="scientific">Lentimicrobium saccharophilum</name>
    <dbReference type="NCBI Taxonomy" id="1678841"/>
    <lineage>
        <taxon>Bacteria</taxon>
        <taxon>Pseudomonadati</taxon>
        <taxon>Bacteroidota</taxon>
        <taxon>Bacteroidia</taxon>
        <taxon>Bacteroidales</taxon>
        <taxon>Lentimicrobiaceae</taxon>
        <taxon>Lentimicrobium</taxon>
    </lineage>
</organism>